<evidence type="ECO:0000256" key="1">
    <source>
        <dbReference type="SAM" id="Coils"/>
    </source>
</evidence>
<dbReference type="EMBL" id="CP138858">
    <property type="protein sequence ID" value="WPJ96552.1"/>
    <property type="molecule type" value="Genomic_DNA"/>
</dbReference>
<evidence type="ECO:0000259" key="4">
    <source>
        <dbReference type="Pfam" id="PF07693"/>
    </source>
</evidence>
<evidence type="ECO:0000256" key="2">
    <source>
        <dbReference type="SAM" id="MobiDB-lite"/>
    </source>
</evidence>
<dbReference type="Pfam" id="PF07693">
    <property type="entry name" value="KAP_NTPase"/>
    <property type="match status" value="1"/>
</dbReference>
<evidence type="ECO:0000256" key="3">
    <source>
        <dbReference type="SAM" id="Phobius"/>
    </source>
</evidence>
<dbReference type="InterPro" id="IPR027417">
    <property type="entry name" value="P-loop_NTPase"/>
</dbReference>
<feature type="coiled-coil region" evidence="1">
    <location>
        <begin position="680"/>
        <end position="723"/>
    </location>
</feature>
<dbReference type="InterPro" id="IPR011646">
    <property type="entry name" value="KAP_P-loop"/>
</dbReference>
<protein>
    <submittedName>
        <fullName evidence="5">P-loop NTPase fold protein</fullName>
    </submittedName>
</protein>
<feature type="transmembrane region" description="Helical" evidence="3">
    <location>
        <begin position="405"/>
        <end position="426"/>
    </location>
</feature>
<dbReference type="InterPro" id="IPR052754">
    <property type="entry name" value="NTPase_KAP_P-loop"/>
</dbReference>
<feature type="region of interest" description="Disordered" evidence="2">
    <location>
        <begin position="228"/>
        <end position="279"/>
    </location>
</feature>
<feature type="transmembrane region" description="Helical" evidence="3">
    <location>
        <begin position="432"/>
        <end position="451"/>
    </location>
</feature>
<reference evidence="5 6" key="1">
    <citation type="submission" date="2023-11" db="EMBL/GenBank/DDBJ databases">
        <title>Coraliomargarita sp. nov., isolated from marine algae.</title>
        <authorList>
            <person name="Lee J.K."/>
            <person name="Baek J.H."/>
            <person name="Kim J.M."/>
            <person name="Choi D.G."/>
            <person name="Jeon C.O."/>
        </authorList>
    </citation>
    <scope>NUCLEOTIDE SEQUENCE [LARGE SCALE GENOMIC DNA]</scope>
    <source>
        <strain evidence="5 6">J2-16</strain>
    </source>
</reference>
<dbReference type="Proteomes" id="UP001324993">
    <property type="component" value="Chromosome"/>
</dbReference>
<keyword evidence="6" id="KW-1185">Reference proteome</keyword>
<dbReference type="PANTHER" id="PTHR22674">
    <property type="entry name" value="NTPASE, KAP FAMILY P-LOOP DOMAIN-CONTAINING 1"/>
    <property type="match status" value="1"/>
</dbReference>
<accession>A0ABZ0RM19</accession>
<keyword evidence="3" id="KW-0472">Membrane</keyword>
<sequence length="893" mass="99055">MSQSEEQVPSRKELEQLPHEAQVAFAARCAIRVFPLVGSAGHFNFWGEDAARSVRSVWAAALAASLGSSGAGATSAVVYTAAYAASSAIGDTDPPCPAYAAKAAGDAAYAGDALYTAASDSARAAKTASSSAWPAFVSAMGNDYGWLLKRSSETLDWSFFQRPLFEGQSVDLEQVVTSEIGKAFESVRGGAELLRMWMEFLHGSPSKDACEIWLDDWLAQNQEVGNKEGVSKSKSKYKRKAESAETDESSSEAPDSVLPTIPTGAATTSAERPAEEDKLNRDGLVKGLANMLSMPEQGTPITVGLFGHWGSGKSSVMQLLQKELSSEETRGSYAAYEFLFGWFNAWEYEHTKDIRAGLAQEVVNGLLSDGSYRPESPRLTKPVKGLEKVRIQLNFLWGTKRRETVWLLVKLFGVLIVFLAGIWGIQEDVTETGILGTGVIGLGCYFAIQLFKEGQALWSHPIATELATFFKLPSYRQELGQIPVIREQLEGLCNIRLSKAVAQSVDESKAAEKATSAVPKKRGVELLKPDRRARRLIMFVDDLDRCHTKTISETFDAIRLIADLDGVIVIVGIDERIAFKAMGEAYKDYADVAHGRTKEDVARDYLGKIIQIPIRLDTPSSKGLETFIDDKLFPKEQRVQKASPPVVTEPLEGGMGPSGFDPDAFQEGMAPFGDLMREEVPDLDEQLDEAQRLAENEKAAAELEKQKQAQAEQEARKQAELEEWNRLQREHMRESDEEVAAFIQLSSCFNFSNPRQLVRLRNTYRLLKALYPNKLKPKEIADGPTESHYPEGEYSLLMMLFWLEFHLQSNEGEVQQWEETYTSPTGTSSETVLGLFDTDFLPQARGEFTEFKWKRLCEFTRTCLLPYPIKEMPKVEVSEQSQADELVPPRAKS</sequence>
<proteinExistence type="predicted"/>
<keyword evidence="3" id="KW-1133">Transmembrane helix</keyword>
<dbReference type="RefSeq" id="WP_319833411.1">
    <property type="nucleotide sequence ID" value="NZ_CP138858.1"/>
</dbReference>
<dbReference type="SUPFAM" id="SSF52540">
    <property type="entry name" value="P-loop containing nucleoside triphosphate hydrolases"/>
    <property type="match status" value="1"/>
</dbReference>
<feature type="domain" description="KAP NTPase" evidence="4">
    <location>
        <begin position="284"/>
        <end position="735"/>
    </location>
</feature>
<evidence type="ECO:0000313" key="6">
    <source>
        <dbReference type="Proteomes" id="UP001324993"/>
    </source>
</evidence>
<organism evidence="5 6">
    <name type="scientific">Coraliomargarita algicola</name>
    <dbReference type="NCBI Taxonomy" id="3092156"/>
    <lineage>
        <taxon>Bacteria</taxon>
        <taxon>Pseudomonadati</taxon>
        <taxon>Verrucomicrobiota</taxon>
        <taxon>Opitutia</taxon>
        <taxon>Puniceicoccales</taxon>
        <taxon>Coraliomargaritaceae</taxon>
        <taxon>Coraliomargarita</taxon>
    </lineage>
</organism>
<keyword evidence="1" id="KW-0175">Coiled coil</keyword>
<gene>
    <name evidence="5" type="ORF">SH580_02400</name>
</gene>
<keyword evidence="3" id="KW-0812">Transmembrane</keyword>
<evidence type="ECO:0000313" key="5">
    <source>
        <dbReference type="EMBL" id="WPJ96552.1"/>
    </source>
</evidence>
<dbReference type="PANTHER" id="PTHR22674:SF6">
    <property type="entry name" value="NTPASE KAP FAMILY P-LOOP DOMAIN-CONTAINING PROTEIN 1"/>
    <property type="match status" value="1"/>
</dbReference>
<name>A0ABZ0RM19_9BACT</name>